<dbReference type="Proteomes" id="UP000189728">
    <property type="component" value="Unassembled WGS sequence"/>
</dbReference>
<sequence length="86" mass="10158">MNQNYFFDQLILTYLYKKESISTLDIENEFGGILDKQNVNNIISNRKNTTSYIYKGFIDYDQNKQTLTITKKGKNLIEQEFSESRS</sequence>
<name>A0AAX0L857_9BACT</name>
<comment type="caution">
    <text evidence="1">The sequence shown here is derived from an EMBL/GenBank/DDBJ whole genome shotgun (WGS) entry which is preliminary data.</text>
</comment>
<protein>
    <submittedName>
        <fullName evidence="1">Uncharacterized protein</fullName>
    </submittedName>
</protein>
<gene>
    <name evidence="1" type="ORF">BFG04_06315</name>
</gene>
<accession>A0AAX0L857</accession>
<dbReference type="AlphaFoldDB" id="A0AAX0L857"/>
<evidence type="ECO:0000313" key="1">
    <source>
        <dbReference type="EMBL" id="OPA74817.1"/>
    </source>
</evidence>
<dbReference type="EMBL" id="MCRK01000044">
    <property type="protein sequence ID" value="OPA74817.1"/>
    <property type="molecule type" value="Genomic_DNA"/>
</dbReference>
<reference evidence="1 2" key="1">
    <citation type="submission" date="2016-08" db="EMBL/GenBank/DDBJ databases">
        <title>Campylobacter species from sea mammals.</title>
        <authorList>
            <person name="Gilbert M.J."/>
            <person name="Byrne B.A."/>
            <person name="Zomer A.L."/>
            <person name="Wagenaar J.A."/>
        </authorList>
    </citation>
    <scope>NUCLEOTIDE SEQUENCE [LARGE SCALE GENOMIC DNA]</scope>
    <source>
        <strain evidence="1 2">1105248</strain>
    </source>
</reference>
<organism evidence="1 2">
    <name type="scientific">Campylobacter pinnipediorum subsp. pinnipediorum</name>
    <dbReference type="NCBI Taxonomy" id="1660067"/>
    <lineage>
        <taxon>Bacteria</taxon>
        <taxon>Pseudomonadati</taxon>
        <taxon>Campylobacterota</taxon>
        <taxon>Epsilonproteobacteria</taxon>
        <taxon>Campylobacterales</taxon>
        <taxon>Campylobacteraceae</taxon>
        <taxon>Campylobacter</taxon>
    </lineage>
</organism>
<proteinExistence type="predicted"/>
<dbReference type="RefSeq" id="WP_078415699.1">
    <property type="nucleotide sequence ID" value="NZ_MCRK01000044.1"/>
</dbReference>
<evidence type="ECO:0000313" key="2">
    <source>
        <dbReference type="Proteomes" id="UP000189728"/>
    </source>
</evidence>